<accession>A0A0S4TK95</accession>
<dbReference type="Proteomes" id="UP000199752">
    <property type="component" value="Chromosome 7"/>
</dbReference>
<evidence type="ECO:0000313" key="2">
    <source>
        <dbReference type="EMBL" id="CUV07319.1"/>
    </source>
</evidence>
<reference evidence="3 4" key="1">
    <citation type="submission" date="2014-11" db="EMBL/GenBank/DDBJ databases">
        <title>Comparative genomic analysis of Cryptosporidium hominis reveals occurrence of genetic recombination in virulent subtypes.</title>
        <authorList>
            <person name="Guo Y."/>
            <person name="Tang K."/>
            <person name="Frace M."/>
            <person name="Li N."/>
            <person name="Roellig D.M."/>
            <person name="Sammons S."/>
            <person name="Knipe K."/>
            <person name="Rowe L."/>
            <person name="Feng Y."/>
            <person name="Xiao L."/>
        </authorList>
    </citation>
    <scope>NUCLEOTIDE SEQUENCE [LARGE SCALE GENOMIC DNA]</scope>
    <source>
        <strain evidence="3">30976</strain>
    </source>
</reference>
<dbReference type="Proteomes" id="UP001429100">
    <property type="component" value="Unassembled WGS sequence"/>
</dbReference>
<sequence length="383" mass="44684">MPHPDTVKGKIPSVFHDITTKNSFIPDITINSYEIHVDGSFQDIIKEKLRREKSGKTIYNKIQISIINRFWKLSKERKLLHYIRNKCLISLNCADPNHEQLFQDYWALAYPDYPEINRISSNWRLLGFQNDDPRFDFKCAELLTLENLVYFAENYRNIFKVILKESQRFSSGEKIKYSHQHSIQRYIINSHKTNGMMSPFETPHNFQPSSSNLSIITTPINMKDSKKEFGSNFEPLLPKVTELRSTISEISNSSQIDQMNFSYPLSTALINVSIMICLYLNFIPSIYKIPGVPNVSASRKAMKNFMRLTNEFSFNTISELFSVCAIRFHAEWLDIVKFLGHKVAISEFDKVLKNVQVVMAETIENLPKDIIEFRQICNLEKYY</sequence>
<evidence type="ECO:0000313" key="4">
    <source>
        <dbReference type="Proteomes" id="UP001429100"/>
    </source>
</evidence>
<dbReference type="VEuPathDB" id="CryptoDB:CHUDEA7_3330"/>
<dbReference type="EMBL" id="JTAI01000005">
    <property type="protein sequence ID" value="PPS93941.1"/>
    <property type="molecule type" value="Genomic_DNA"/>
</dbReference>
<organism evidence="2">
    <name type="scientific">Cryptosporidium hominis</name>
    <dbReference type="NCBI Taxonomy" id="237895"/>
    <lineage>
        <taxon>Eukaryota</taxon>
        <taxon>Sar</taxon>
        <taxon>Alveolata</taxon>
        <taxon>Apicomplexa</taxon>
        <taxon>Conoidasida</taxon>
        <taxon>Coccidia</taxon>
        <taxon>Eucoccidiorida</taxon>
        <taxon>Eimeriorina</taxon>
        <taxon>Cryptosporidiidae</taxon>
        <taxon>Cryptosporidium</taxon>
    </lineage>
</organism>
<dbReference type="InterPro" id="IPR050868">
    <property type="entry name" value="ELMO_domain-containing"/>
</dbReference>
<reference evidence="3 4" key="3">
    <citation type="submission" date="2017-10" db="EMBL/GenBank/DDBJ databases">
        <title>Consistent, comparative and evidence-based genome annotation and re-annotation for the closely-related species, Cryptosporidium parvum, C. hominis and C. tyzzeri.</title>
        <authorList>
            <person name="Baptista R.P."/>
            <person name="Li Y."/>
            <person name="Sateriale A."/>
            <person name="Striepen B."/>
            <person name="Kissinger J.C."/>
        </authorList>
    </citation>
    <scope>NUCLEOTIDE SEQUENCE [LARGE SCALE GENOMIC DNA]</scope>
    <source>
        <strain evidence="3">30976</strain>
    </source>
</reference>
<dbReference type="Pfam" id="PF04727">
    <property type="entry name" value="ELMO_CED12"/>
    <property type="match status" value="1"/>
</dbReference>
<reference evidence="2" key="2">
    <citation type="submission" date="2015-08" db="EMBL/GenBank/DDBJ databases">
        <authorList>
            <person name="Babu N.S."/>
            <person name="Beckwith C.J."/>
            <person name="Beseler K.G."/>
            <person name="Brison A."/>
            <person name="Carone J.V."/>
            <person name="Caskin T.P."/>
            <person name="Diamond M."/>
            <person name="Durham M.E."/>
            <person name="Foxe J.M."/>
            <person name="Go M."/>
            <person name="Henderson B.A."/>
            <person name="Jones I.B."/>
            <person name="McGettigan J.A."/>
            <person name="Micheletti S.J."/>
            <person name="Nasrallah M.E."/>
            <person name="Ortiz D."/>
            <person name="Piller C.R."/>
            <person name="Privatt S.R."/>
            <person name="Schneider S.L."/>
            <person name="Sharp S."/>
            <person name="Smith T.C."/>
            <person name="Stanton J.D."/>
            <person name="Ullery H.E."/>
            <person name="Wilson R.J."/>
            <person name="Serrano M.G."/>
            <person name="Buck G."/>
            <person name="Lee V."/>
            <person name="Wang Y."/>
            <person name="Carvalho R."/>
            <person name="Voegtly L."/>
            <person name="Shi R."/>
            <person name="Duckworth R."/>
            <person name="Johnson A."/>
            <person name="Loviza R."/>
            <person name="Walstead R."/>
            <person name="Shah Z."/>
            <person name="Kiflezghi M."/>
            <person name="Wade K."/>
            <person name="Ball S.L."/>
            <person name="Bradley K.W."/>
            <person name="Asai D.J."/>
            <person name="Bowman C.A."/>
            <person name="Russell D.A."/>
            <person name="Pope W.H."/>
            <person name="Jacobs-Sera D."/>
            <person name="Hendrix R.W."/>
            <person name="Hatfull G.F."/>
        </authorList>
    </citation>
    <scope>NUCLEOTIDE SEQUENCE [LARGE SCALE GENOMIC DNA]</scope>
</reference>
<evidence type="ECO:0000259" key="1">
    <source>
        <dbReference type="PROSITE" id="PS51335"/>
    </source>
</evidence>
<dbReference type="EMBL" id="LN877953">
    <property type="protein sequence ID" value="CUV07319.1"/>
    <property type="molecule type" value="Genomic_DNA"/>
</dbReference>
<keyword evidence="4" id="KW-1185">Reference proteome</keyword>
<dbReference type="AlphaFoldDB" id="A0A0S4TK95"/>
<dbReference type="InterPro" id="IPR006816">
    <property type="entry name" value="ELMO_dom"/>
</dbReference>
<dbReference type="OrthoDB" id="67155at2759"/>
<protein>
    <submittedName>
        <fullName evidence="3">ELMO/CED-12 family protein</fullName>
    </submittedName>
</protein>
<dbReference type="PROSITE" id="PS51335">
    <property type="entry name" value="ELMO"/>
    <property type="match status" value="1"/>
</dbReference>
<dbReference type="VEuPathDB" id="CryptoDB:GY17_00003050"/>
<dbReference type="VEuPathDB" id="CryptoDB:ChTU502y2012_407g1630"/>
<dbReference type="PANTHER" id="PTHR12771">
    <property type="entry name" value="ENGULFMENT AND CELL MOTILITY"/>
    <property type="match status" value="1"/>
</dbReference>
<name>A0A0S4TK95_CRYHO</name>
<proteinExistence type="predicted"/>
<dbReference type="PANTHER" id="PTHR12771:SF56">
    <property type="entry name" value="CED-12"/>
    <property type="match status" value="1"/>
</dbReference>
<gene>
    <name evidence="2" type="ORF">CHUDEA7_3330</name>
    <name evidence="3" type="ORF">GY17_00003050</name>
</gene>
<feature type="domain" description="ELMO" evidence="1">
    <location>
        <begin position="97"/>
        <end position="363"/>
    </location>
</feature>
<evidence type="ECO:0000313" key="3">
    <source>
        <dbReference type="EMBL" id="PPS93941.1"/>
    </source>
</evidence>
<dbReference type="VEuPathDB" id="CryptoDB:Chro.70371"/>